<evidence type="ECO:0000313" key="2">
    <source>
        <dbReference type="Proteomes" id="UP001140091"/>
    </source>
</evidence>
<dbReference type="Proteomes" id="UP001140091">
    <property type="component" value="Unassembled WGS sequence"/>
</dbReference>
<organism evidence="1 2">
    <name type="scientific">Candolleomyces eurysporus</name>
    <dbReference type="NCBI Taxonomy" id="2828524"/>
    <lineage>
        <taxon>Eukaryota</taxon>
        <taxon>Fungi</taxon>
        <taxon>Dikarya</taxon>
        <taxon>Basidiomycota</taxon>
        <taxon>Agaricomycotina</taxon>
        <taxon>Agaricomycetes</taxon>
        <taxon>Agaricomycetidae</taxon>
        <taxon>Agaricales</taxon>
        <taxon>Agaricineae</taxon>
        <taxon>Psathyrellaceae</taxon>
        <taxon>Candolleomyces</taxon>
    </lineage>
</organism>
<proteinExistence type="predicted"/>
<evidence type="ECO:0000313" key="1">
    <source>
        <dbReference type="EMBL" id="KAJ2924080.1"/>
    </source>
</evidence>
<name>A0A9W8M9S7_9AGAR</name>
<dbReference type="OrthoDB" id="3227833at2759"/>
<keyword evidence="2" id="KW-1185">Reference proteome</keyword>
<feature type="non-terminal residue" evidence="1">
    <location>
        <position position="186"/>
    </location>
</feature>
<dbReference type="EMBL" id="JANBPK010001249">
    <property type="protein sequence ID" value="KAJ2924080.1"/>
    <property type="molecule type" value="Genomic_DNA"/>
</dbReference>
<gene>
    <name evidence="1" type="ORF">H1R20_g13008</name>
</gene>
<sequence length="186" mass="20279">MSRKVPNLESLSDVKTFYSCIDNADPNSPNISVDNTNSSWGHYQFTAGSLTIDLALLSWTAVGSVDMVYCLIAASIKTHRIAVQICTQCSLHPTLYLSDIYLARVVEKLLGLAKTVEVPENLHNNELKTWITDNSIPVLSGHIGMLKKQGLIDAITMSGKIPANDDFKKLISLGCHGKKAIYSSGL</sequence>
<protein>
    <submittedName>
        <fullName evidence="1">Uncharacterized protein</fullName>
    </submittedName>
</protein>
<comment type="caution">
    <text evidence="1">The sequence shown here is derived from an EMBL/GenBank/DDBJ whole genome shotgun (WGS) entry which is preliminary data.</text>
</comment>
<accession>A0A9W8M9S7</accession>
<dbReference type="AlphaFoldDB" id="A0A9W8M9S7"/>
<reference evidence="1" key="1">
    <citation type="submission" date="2022-06" db="EMBL/GenBank/DDBJ databases">
        <title>Genome Sequence of Candolleomyces eurysporus.</title>
        <authorList>
            <person name="Buettner E."/>
        </authorList>
    </citation>
    <scope>NUCLEOTIDE SEQUENCE</scope>
    <source>
        <strain evidence="1">VTCC 930004</strain>
    </source>
</reference>